<accession>A0ACC0C1N7</accession>
<proteinExistence type="predicted"/>
<gene>
    <name evidence="1" type="ORF">M9H77_09806</name>
</gene>
<reference evidence="2" key="1">
    <citation type="journal article" date="2023" name="Nat. Plants">
        <title>Single-cell RNA sequencing provides a high-resolution roadmap for understanding the multicellular compartmentation of specialized metabolism.</title>
        <authorList>
            <person name="Sun S."/>
            <person name="Shen X."/>
            <person name="Li Y."/>
            <person name="Li Y."/>
            <person name="Wang S."/>
            <person name="Li R."/>
            <person name="Zhang H."/>
            <person name="Shen G."/>
            <person name="Guo B."/>
            <person name="Wei J."/>
            <person name="Xu J."/>
            <person name="St-Pierre B."/>
            <person name="Chen S."/>
            <person name="Sun C."/>
        </authorList>
    </citation>
    <scope>NUCLEOTIDE SEQUENCE [LARGE SCALE GENOMIC DNA]</scope>
</reference>
<organism evidence="1 2">
    <name type="scientific">Catharanthus roseus</name>
    <name type="common">Madagascar periwinkle</name>
    <name type="synonym">Vinca rosea</name>
    <dbReference type="NCBI Taxonomy" id="4058"/>
    <lineage>
        <taxon>Eukaryota</taxon>
        <taxon>Viridiplantae</taxon>
        <taxon>Streptophyta</taxon>
        <taxon>Embryophyta</taxon>
        <taxon>Tracheophyta</taxon>
        <taxon>Spermatophyta</taxon>
        <taxon>Magnoliopsida</taxon>
        <taxon>eudicotyledons</taxon>
        <taxon>Gunneridae</taxon>
        <taxon>Pentapetalae</taxon>
        <taxon>asterids</taxon>
        <taxon>lamiids</taxon>
        <taxon>Gentianales</taxon>
        <taxon>Apocynaceae</taxon>
        <taxon>Rauvolfioideae</taxon>
        <taxon>Vinceae</taxon>
        <taxon>Catharanthinae</taxon>
        <taxon>Catharanthus</taxon>
    </lineage>
</organism>
<evidence type="ECO:0000313" key="2">
    <source>
        <dbReference type="Proteomes" id="UP001060085"/>
    </source>
</evidence>
<keyword evidence="2" id="KW-1185">Reference proteome</keyword>
<dbReference type="EMBL" id="CM044702">
    <property type="protein sequence ID" value="KAI5678856.1"/>
    <property type="molecule type" value="Genomic_DNA"/>
</dbReference>
<comment type="caution">
    <text evidence="1">The sequence shown here is derived from an EMBL/GenBank/DDBJ whole genome shotgun (WGS) entry which is preliminary data.</text>
</comment>
<dbReference type="Proteomes" id="UP001060085">
    <property type="component" value="Linkage Group LG02"/>
</dbReference>
<evidence type="ECO:0000313" key="1">
    <source>
        <dbReference type="EMBL" id="KAI5678856.1"/>
    </source>
</evidence>
<name>A0ACC0C1N7_CATRO</name>
<sequence>MGAVCCCFGVRDISAYGEGNHQSYRSCLCLSYFVQSFMNKCRAVFDTETAVTAPTSNQGVVSSDSVVVHNTLTATNELSGRSLPSNANSRYSLVPQEIGIRTQSKVSSHSRVEPEPLRNSSGEVMPKVLRIEKELADAYREKESKECCPESSMTFLSSQVERDKGYYGHSSSEDEDVCPTCLEEYTVENPKILTKCSHHYHLSCIYEWMERSETCPVCGRLMLFDETE</sequence>
<protein>
    <submittedName>
        <fullName evidence="1">Uncharacterized protein</fullName>
    </submittedName>
</protein>